<dbReference type="Gene3D" id="1.10.357.90">
    <property type="match status" value="1"/>
</dbReference>
<evidence type="ECO:0000256" key="11">
    <source>
        <dbReference type="ARBA" id="ARBA00023242"/>
    </source>
</evidence>
<dbReference type="SMART" id="SM00975">
    <property type="entry name" value="Telomerase_RBD"/>
    <property type="match status" value="1"/>
</dbReference>
<protein>
    <recommendedName>
        <fullName evidence="3 13">Telomerase reverse transcriptase</fullName>
        <ecNumber evidence="2 13">2.7.7.49</ecNumber>
    </recommendedName>
    <alternativeName>
        <fullName evidence="13">Telomerase catalytic subunit</fullName>
    </alternativeName>
</protein>
<proteinExistence type="inferred from homology"/>
<comment type="subcellular location">
    <subcellularLocation>
        <location evidence="13">Nucleus</location>
    </subcellularLocation>
    <subcellularLocation>
        <location evidence="13">Chromosome</location>
        <location evidence="13">Telomere</location>
    </subcellularLocation>
</comment>
<dbReference type="EC" id="2.7.7.49" evidence="2 13"/>
<dbReference type="Pfam" id="PF12009">
    <property type="entry name" value="Telomerase_RBD"/>
    <property type="match status" value="1"/>
</dbReference>
<dbReference type="Gene3D" id="1.10.132.70">
    <property type="match status" value="1"/>
</dbReference>
<evidence type="ECO:0000256" key="6">
    <source>
        <dbReference type="ARBA" id="ARBA00022695"/>
    </source>
</evidence>
<keyword evidence="8 13" id="KW-0460">Magnesium</keyword>
<dbReference type="GO" id="GO:0000781">
    <property type="term" value="C:chromosome, telomeric region"/>
    <property type="evidence" value="ECO:0007669"/>
    <property type="project" value="UniProtKB-SubCell"/>
</dbReference>
<dbReference type="Proteomes" id="UP000016923">
    <property type="component" value="Unassembled WGS sequence"/>
</dbReference>
<comment type="catalytic activity">
    <reaction evidence="12 13">
        <text>DNA(n) + a 2'-deoxyribonucleoside 5'-triphosphate = DNA(n+1) + diphosphate</text>
        <dbReference type="Rhea" id="RHEA:22508"/>
        <dbReference type="Rhea" id="RHEA-COMP:17339"/>
        <dbReference type="Rhea" id="RHEA-COMP:17340"/>
        <dbReference type="ChEBI" id="CHEBI:33019"/>
        <dbReference type="ChEBI" id="CHEBI:61560"/>
        <dbReference type="ChEBI" id="CHEBI:173112"/>
        <dbReference type="EC" id="2.7.7.49"/>
    </reaction>
</comment>
<evidence type="ECO:0000256" key="9">
    <source>
        <dbReference type="ARBA" id="ARBA00022895"/>
    </source>
</evidence>
<accession>S3BWX7</accession>
<dbReference type="GO" id="GO:0070034">
    <property type="term" value="F:telomerase RNA binding"/>
    <property type="evidence" value="ECO:0007669"/>
    <property type="project" value="TreeGrafter"/>
</dbReference>
<comment type="function">
    <text evidence="13">Telomerase is a ribonucleoprotein enzyme essential for the replication of chromosome termini in most eukaryotes. It elongates telomeres. It is a reverse transcriptase that adds simple sequence repeats to chromosome ends by copying a template sequence within the RNA component of the enzyme.</text>
</comment>
<organism evidence="16 17">
    <name type="scientific">Ophiostoma piceae (strain UAMH 11346)</name>
    <name type="common">Sap stain fungus</name>
    <dbReference type="NCBI Taxonomy" id="1262450"/>
    <lineage>
        <taxon>Eukaryota</taxon>
        <taxon>Fungi</taxon>
        <taxon>Dikarya</taxon>
        <taxon>Ascomycota</taxon>
        <taxon>Pezizomycotina</taxon>
        <taxon>Sordariomycetes</taxon>
        <taxon>Sordariomycetidae</taxon>
        <taxon>Ophiostomatales</taxon>
        <taxon>Ophiostomataceae</taxon>
        <taxon>Ophiostoma</taxon>
    </lineage>
</organism>
<dbReference type="HOGENOM" id="CLU_001996_0_1_1"/>
<feature type="region of interest" description="Disordered" evidence="14">
    <location>
        <begin position="1"/>
        <end position="59"/>
    </location>
</feature>
<keyword evidence="17" id="KW-1185">Reference proteome</keyword>
<dbReference type="PROSITE" id="PS50878">
    <property type="entry name" value="RT_POL"/>
    <property type="match status" value="1"/>
</dbReference>
<evidence type="ECO:0000256" key="8">
    <source>
        <dbReference type="ARBA" id="ARBA00022842"/>
    </source>
</evidence>
<evidence type="ECO:0000313" key="17">
    <source>
        <dbReference type="Proteomes" id="UP000016923"/>
    </source>
</evidence>
<dbReference type="GO" id="GO:0046872">
    <property type="term" value="F:metal ion binding"/>
    <property type="evidence" value="ECO:0007669"/>
    <property type="project" value="UniProtKB-KW"/>
</dbReference>
<feature type="compositionally biased region" description="Basic and acidic residues" evidence="14">
    <location>
        <begin position="291"/>
        <end position="300"/>
    </location>
</feature>
<keyword evidence="5 13" id="KW-0808">Transferase</keyword>
<feature type="domain" description="Reverse transcriptase" evidence="15">
    <location>
        <begin position="625"/>
        <end position="966"/>
    </location>
</feature>
<name>S3BWX7_OPHP1</name>
<dbReference type="GO" id="GO:0000333">
    <property type="term" value="C:telomerase catalytic core complex"/>
    <property type="evidence" value="ECO:0007669"/>
    <property type="project" value="TreeGrafter"/>
</dbReference>
<keyword evidence="9 13" id="KW-0779">Telomere</keyword>
<evidence type="ECO:0000256" key="4">
    <source>
        <dbReference type="ARBA" id="ARBA00022454"/>
    </source>
</evidence>
<keyword evidence="7 13" id="KW-0479">Metal-binding</keyword>
<evidence type="ECO:0000259" key="15">
    <source>
        <dbReference type="PROSITE" id="PS50878"/>
    </source>
</evidence>
<dbReference type="InterPro" id="IPR000477">
    <property type="entry name" value="RT_dom"/>
</dbReference>
<feature type="compositionally biased region" description="Basic residues" evidence="14">
    <location>
        <begin position="1"/>
        <end position="12"/>
    </location>
</feature>
<evidence type="ECO:0000256" key="5">
    <source>
        <dbReference type="ARBA" id="ARBA00022679"/>
    </source>
</evidence>
<dbReference type="PANTHER" id="PTHR12066:SF0">
    <property type="entry name" value="TELOMERASE REVERSE TRANSCRIPTASE"/>
    <property type="match status" value="1"/>
</dbReference>
<evidence type="ECO:0000256" key="12">
    <source>
        <dbReference type="ARBA" id="ARBA00048173"/>
    </source>
</evidence>
<dbReference type="PRINTS" id="PR01365">
    <property type="entry name" value="TELOMERASERT"/>
</dbReference>
<comment type="similarity">
    <text evidence="1 13">Belongs to the reverse transcriptase family. Telomerase subfamily.</text>
</comment>
<evidence type="ECO:0000313" key="16">
    <source>
        <dbReference type="EMBL" id="EPE03966.1"/>
    </source>
</evidence>
<evidence type="ECO:0000256" key="10">
    <source>
        <dbReference type="ARBA" id="ARBA00022918"/>
    </source>
</evidence>
<reference evidence="16 17" key="1">
    <citation type="journal article" date="2013" name="BMC Genomics">
        <title>The genome and transcriptome of the pine saprophyte Ophiostoma piceae, and a comparison with the bark beetle-associated pine pathogen Grosmannia clavigera.</title>
        <authorList>
            <person name="Haridas S."/>
            <person name="Wang Y."/>
            <person name="Lim L."/>
            <person name="Massoumi Alamouti S."/>
            <person name="Jackman S."/>
            <person name="Docking R."/>
            <person name="Robertson G."/>
            <person name="Birol I."/>
            <person name="Bohlmann J."/>
            <person name="Breuil C."/>
        </authorList>
    </citation>
    <scope>NUCLEOTIDE SEQUENCE [LARGE SCALE GENOMIC DNA]</scope>
    <source>
        <strain evidence="16 17">UAMH 11346</strain>
    </source>
</reference>
<gene>
    <name evidence="16" type="ORF">F503_04814</name>
</gene>
<dbReference type="CDD" id="cd01648">
    <property type="entry name" value="TERT"/>
    <property type="match status" value="1"/>
</dbReference>
<dbReference type="EMBL" id="KE148163">
    <property type="protein sequence ID" value="EPE03966.1"/>
    <property type="molecule type" value="Genomic_DNA"/>
</dbReference>
<dbReference type="InterPro" id="IPR021891">
    <property type="entry name" value="Telomerase_RBD"/>
</dbReference>
<keyword evidence="6 13" id="KW-0548">Nucleotidyltransferase</keyword>
<feature type="region of interest" description="Disordered" evidence="14">
    <location>
        <begin position="275"/>
        <end position="301"/>
    </location>
</feature>
<dbReference type="Gene3D" id="3.30.70.2630">
    <property type="match status" value="1"/>
</dbReference>
<dbReference type="GO" id="GO:0007004">
    <property type="term" value="P:telomere maintenance via telomerase"/>
    <property type="evidence" value="ECO:0007669"/>
    <property type="project" value="TreeGrafter"/>
</dbReference>
<evidence type="ECO:0000256" key="13">
    <source>
        <dbReference type="RuleBase" id="RU365061"/>
    </source>
</evidence>
<evidence type="ECO:0000256" key="14">
    <source>
        <dbReference type="SAM" id="MobiDB-lite"/>
    </source>
</evidence>
<evidence type="ECO:0000256" key="3">
    <source>
        <dbReference type="ARBA" id="ARBA00016182"/>
    </source>
</evidence>
<keyword evidence="10 13" id="KW-0695">RNA-directed DNA polymerase</keyword>
<sequence>MAHTATRKRKPSSRGGAAKTEVSSKRARLDVGAGTSMHQHQEQPASVPASTPPLPSQQGSAIKQDLLTLYYPCVKSLRDYLLSRLPPSSRIRRKRLASFGKNTKNSEGGQAQPQEALEELLTRTLDTTLVAYTDIPFNDGDGETRRGPDLQQLRVTFSQSKKVDESNVTISDAPSGPFSLQAETVDFVPMDQANKSATKVDTAPPCTIPGLFVSRRPQNAQCLKELPWPQLLALLGASGVQIMTDLLMHCSLFIAVDSGLGNYLQVTGKPLYSLRYPSSGQKPEQPSTTIEEEKPTEKQPSDITLVRSRTLYAKPSVTAGGTVLFGLNHIYALNRFPYHKKLPHPASGEGTMTDLNKQGNIHIAMYIFPRQFGLHNVYTSSVDRSQTSQKFLDYTLREAEIYEKFGPFHKNPDIKVPVPKRLRGEPMALIERLRARHAKCAYSALLQVYCPVDGPKGNDGFGKDPGPLVDLAVPLAQVSAFCQAVIQKVFPGEFWGSGDIRTHNKTTILQRVDTFIRLLRYEAQSLHGLMQGLKISEIEWLAPPGLQGNKMSNTDLHKRQEIFAEFVYYLFDSFLIPLIRSNFYVTESNTHRNRLFYFRHDVWRRITEPALASIKTNRFEEVKTKDALRIIDSRRLGCAQIRLLPKNTSVRTIMNLSRRAMEKNGTRLLPSTNTVLEPVAAMFNHEMKQHPHRLGSSMLSMQSIYKRLVDFRARFSCKKQPAFYFAKVDVMSAFDTIPQDAMVELISNIPSHEVYHIGKHSEVTAPTNGKRPGAVQASHNTGIPERRWRSVAKAGNDTSTFHDSVDASYAVSKKNTVFVDTAYRNTRGADELVGLAAHHVKEHIVKIGKKYFRQKQGIPQGSVLSSTLCSYFYADLEKAELSFLDPEKGTGANDCLLLRLIDDFLLITTDKAKAARFVEVMHRGHPRYGVQVNPSKSLVNFDLEINSQRVPRRALGAPFPYCGLYINVSNLNLTKDRETKKHVVFDSLTVDRTRSPGEKFKRKTLSHTMFYDMSYNSRRTALHNLHSALVETANRMWAYARCMTKAQRPSPKLTISTIEDLAGLAFAILSGQNQSSRGPDYKFTVTKVHLKLILLHAFFKVLNRKQTSYKEVLAWIQNETRTLKEVHRPRLPKEFTE</sequence>
<dbReference type="eggNOG" id="KOG1005">
    <property type="taxonomic scope" value="Eukaryota"/>
</dbReference>
<dbReference type="GO" id="GO:0042162">
    <property type="term" value="F:telomeric DNA binding"/>
    <property type="evidence" value="ECO:0007669"/>
    <property type="project" value="TreeGrafter"/>
</dbReference>
<feature type="compositionally biased region" description="Polar residues" evidence="14">
    <location>
        <begin position="276"/>
        <end position="289"/>
    </location>
</feature>
<dbReference type="OMA" id="FDTIPQE"/>
<keyword evidence="11 13" id="KW-0539">Nucleus</keyword>
<dbReference type="VEuPathDB" id="FungiDB:F503_04814"/>
<keyword evidence="4 13" id="KW-0158">Chromosome</keyword>
<evidence type="ECO:0000256" key="7">
    <source>
        <dbReference type="ARBA" id="ARBA00022723"/>
    </source>
</evidence>
<dbReference type="Pfam" id="PF00078">
    <property type="entry name" value="RVT_1"/>
    <property type="match status" value="1"/>
</dbReference>
<dbReference type="AlphaFoldDB" id="S3BWX7"/>
<dbReference type="OrthoDB" id="289721at2759"/>
<evidence type="ECO:0000256" key="2">
    <source>
        <dbReference type="ARBA" id="ARBA00012493"/>
    </source>
</evidence>
<dbReference type="PANTHER" id="PTHR12066">
    <property type="entry name" value="TELOMERASE REVERSE TRANSCRIPTASE"/>
    <property type="match status" value="1"/>
</dbReference>
<evidence type="ECO:0000256" key="1">
    <source>
        <dbReference type="ARBA" id="ARBA00008001"/>
    </source>
</evidence>
<dbReference type="GO" id="GO:0003720">
    <property type="term" value="F:telomerase activity"/>
    <property type="evidence" value="ECO:0007669"/>
    <property type="project" value="InterPro"/>
</dbReference>
<dbReference type="InterPro" id="IPR003545">
    <property type="entry name" value="Telomerase_RT"/>
</dbReference>
<dbReference type="STRING" id="1262450.S3BWX7"/>